<dbReference type="OrthoDB" id="3366756at2759"/>
<sequence length="518" mass="57780">MWIKKIILNLIFLSNLNLAKPNPLKTSSSTMATIQTPQTNHQSLLVHVLRTEDLIADKLQNQPHLLKKLSHLLISIELGNQTLNLNGHHLPILPGKDHLVQVAVKLKQVQMLKLPKSSPLVPLGLTSSELIKIADKYMSQGIVAAMLTIKQNELPVEAKIENGPQIQANAFKVTVSIKILEIDNVSLTQTNLPVIDLIHLIVHPDPIDPSKVATITTLAPTLSSSSLSSSLTNSNQPTINSLKTPSETLNSLFDQSRHSIDSTLNAIANFIHNLASQANNLLRKPFISKPCSKKLKAHRLVDHQDHPPQPQINSKKLDTIKSNQSNHPQIKQSKLACLIKMAIRSSIIILLFGLPLLFVSLILTAIVSSFLRRHRDHITHLNVPTYDQAMSEKKILDEEAIVLLSAADLDLCECHANHQLMAPIGKIYLNSHTSYHTGNRSRSPVKNNHSVSLCWPHIFIDSMKPVHLFFAVQRTQNRVIFSPSSHNILFKCLTIESVQFRYHACLRLFSQASHLSQE</sequence>
<feature type="chain" id="PRO_5040326544" evidence="2">
    <location>
        <begin position="20"/>
        <end position="518"/>
    </location>
</feature>
<name>A0A9Q3P9T1_9BASI</name>
<keyword evidence="1" id="KW-0472">Membrane</keyword>
<keyword evidence="1" id="KW-1133">Transmembrane helix</keyword>
<evidence type="ECO:0000256" key="1">
    <source>
        <dbReference type="SAM" id="Phobius"/>
    </source>
</evidence>
<evidence type="ECO:0000256" key="2">
    <source>
        <dbReference type="SAM" id="SignalP"/>
    </source>
</evidence>
<keyword evidence="1" id="KW-0812">Transmembrane</keyword>
<feature type="signal peptide" evidence="2">
    <location>
        <begin position="1"/>
        <end position="19"/>
    </location>
</feature>
<dbReference type="Proteomes" id="UP000765509">
    <property type="component" value="Unassembled WGS sequence"/>
</dbReference>
<organism evidence="3 4">
    <name type="scientific">Austropuccinia psidii MF-1</name>
    <dbReference type="NCBI Taxonomy" id="1389203"/>
    <lineage>
        <taxon>Eukaryota</taxon>
        <taxon>Fungi</taxon>
        <taxon>Dikarya</taxon>
        <taxon>Basidiomycota</taxon>
        <taxon>Pucciniomycotina</taxon>
        <taxon>Pucciniomycetes</taxon>
        <taxon>Pucciniales</taxon>
        <taxon>Sphaerophragmiaceae</taxon>
        <taxon>Austropuccinia</taxon>
    </lineage>
</organism>
<evidence type="ECO:0000313" key="4">
    <source>
        <dbReference type="Proteomes" id="UP000765509"/>
    </source>
</evidence>
<keyword evidence="4" id="KW-1185">Reference proteome</keyword>
<dbReference type="EMBL" id="AVOT02059801">
    <property type="protein sequence ID" value="MBW0553415.1"/>
    <property type="molecule type" value="Genomic_DNA"/>
</dbReference>
<gene>
    <name evidence="3" type="ORF">O181_093130</name>
</gene>
<proteinExistence type="predicted"/>
<protein>
    <submittedName>
        <fullName evidence="3">Uncharacterized protein</fullName>
    </submittedName>
</protein>
<feature type="transmembrane region" description="Helical" evidence="1">
    <location>
        <begin position="347"/>
        <end position="371"/>
    </location>
</feature>
<dbReference type="AlphaFoldDB" id="A0A9Q3P9T1"/>
<comment type="caution">
    <text evidence="3">The sequence shown here is derived from an EMBL/GenBank/DDBJ whole genome shotgun (WGS) entry which is preliminary data.</text>
</comment>
<evidence type="ECO:0000313" key="3">
    <source>
        <dbReference type="EMBL" id="MBW0553415.1"/>
    </source>
</evidence>
<keyword evidence="2" id="KW-0732">Signal</keyword>
<accession>A0A9Q3P9T1</accession>
<reference evidence="3" key="1">
    <citation type="submission" date="2021-03" db="EMBL/GenBank/DDBJ databases">
        <title>Draft genome sequence of rust myrtle Austropuccinia psidii MF-1, a brazilian biotype.</title>
        <authorList>
            <person name="Quecine M.C."/>
            <person name="Pachon D.M.R."/>
            <person name="Bonatelli M.L."/>
            <person name="Correr F.H."/>
            <person name="Franceschini L.M."/>
            <person name="Leite T.F."/>
            <person name="Margarido G.R.A."/>
            <person name="Almeida C.A."/>
            <person name="Ferrarezi J.A."/>
            <person name="Labate C.A."/>
        </authorList>
    </citation>
    <scope>NUCLEOTIDE SEQUENCE</scope>
    <source>
        <strain evidence="3">MF-1</strain>
    </source>
</reference>